<organism evidence="5 6">
    <name type="scientific">Glycomyces luteolus</name>
    <dbReference type="NCBI Taxonomy" id="2670330"/>
    <lineage>
        <taxon>Bacteria</taxon>
        <taxon>Bacillati</taxon>
        <taxon>Actinomycetota</taxon>
        <taxon>Actinomycetes</taxon>
        <taxon>Glycomycetales</taxon>
        <taxon>Glycomycetaceae</taxon>
        <taxon>Glycomyces</taxon>
    </lineage>
</organism>
<dbReference type="Proteomes" id="UP001146067">
    <property type="component" value="Unassembled WGS sequence"/>
</dbReference>
<dbReference type="EMBL" id="JAPZVP010000002">
    <property type="protein sequence ID" value="MDA1358495.1"/>
    <property type="molecule type" value="Genomic_DNA"/>
</dbReference>
<protein>
    <submittedName>
        <fullName evidence="5">Glycosyltransferase family 4 protein</fullName>
    </submittedName>
</protein>
<dbReference type="PANTHER" id="PTHR12526">
    <property type="entry name" value="GLYCOSYLTRANSFERASE"/>
    <property type="match status" value="1"/>
</dbReference>
<dbReference type="Pfam" id="PF00534">
    <property type="entry name" value="Glycos_transf_1"/>
    <property type="match status" value="1"/>
</dbReference>
<proteinExistence type="predicted"/>
<dbReference type="SUPFAM" id="SSF53756">
    <property type="entry name" value="UDP-Glycosyltransferase/glycogen phosphorylase"/>
    <property type="match status" value="1"/>
</dbReference>
<accession>A0A9X3T283</accession>
<reference evidence="5" key="1">
    <citation type="submission" date="2022-12" db="EMBL/GenBank/DDBJ databases">
        <title>Gycomyces niveus sp.nov.,a novel actinomycete isolated from soil in Shouguan.</title>
        <authorList>
            <person name="Yang X."/>
        </authorList>
    </citation>
    <scope>NUCLEOTIDE SEQUENCE</scope>
    <source>
        <strain evidence="5">NEAU-A15</strain>
    </source>
</reference>
<name>A0A9X3T283_9ACTN</name>
<dbReference type="InterPro" id="IPR028098">
    <property type="entry name" value="Glyco_trans_4-like_N"/>
</dbReference>
<feature type="domain" description="Glycosyl transferase family 1" evidence="3">
    <location>
        <begin position="207"/>
        <end position="361"/>
    </location>
</feature>
<sequence>MRITFLVRNIWGIGGTIKTTLNTAEALVDLGHDVTIASFVRHKAKSDFAIDPRINVVNLWDVRKPADGGDRLSPLERWQSKRPSFLDADKVNNQGESSKLLDMRVKKYLKRLDTDIAVGTQVSVNVYMAAYGRPERYAMVAQEHMYLETYRPVVRKHISRDYPKMDAIVTITEADANAYREAFPEIVDKITCIPNSIPASTMAPSELTEPHIMTAGRLTGMKGFDILIKAFAQVADEFPEWKVTIFGRGRDKKKLQGLINDHELKGRVNLPGPVTPLDAEWQKASIAAIPSRFEPFGLVIVEAMAAGLPVVCSAVKHGPIEIIESGVNGLLVEPQKPKELADALRLLMSDPELRRRLADNGMATAKRFEPAEVVGLHVQLFEKLLKARA</sequence>
<feature type="domain" description="Glycosyltransferase subfamily 4-like N-terminal" evidence="4">
    <location>
        <begin position="13"/>
        <end position="198"/>
    </location>
</feature>
<evidence type="ECO:0000256" key="2">
    <source>
        <dbReference type="ARBA" id="ARBA00022679"/>
    </source>
</evidence>
<dbReference type="AlphaFoldDB" id="A0A9X3T283"/>
<dbReference type="RefSeq" id="WP_270108299.1">
    <property type="nucleotide sequence ID" value="NZ_JAPZVP010000002.1"/>
</dbReference>
<keyword evidence="1" id="KW-0328">Glycosyltransferase</keyword>
<gene>
    <name evidence="5" type="ORF">O1R50_02615</name>
</gene>
<comment type="caution">
    <text evidence="5">The sequence shown here is derived from an EMBL/GenBank/DDBJ whole genome shotgun (WGS) entry which is preliminary data.</text>
</comment>
<dbReference type="PANTHER" id="PTHR12526:SF627">
    <property type="entry name" value="D-RHAMNOSYLTRANSFERASE WBPZ"/>
    <property type="match status" value="1"/>
</dbReference>
<evidence type="ECO:0000313" key="5">
    <source>
        <dbReference type="EMBL" id="MDA1358495.1"/>
    </source>
</evidence>
<dbReference type="GO" id="GO:0016757">
    <property type="term" value="F:glycosyltransferase activity"/>
    <property type="evidence" value="ECO:0007669"/>
    <property type="project" value="UniProtKB-KW"/>
</dbReference>
<keyword evidence="6" id="KW-1185">Reference proteome</keyword>
<keyword evidence="2" id="KW-0808">Transferase</keyword>
<evidence type="ECO:0000313" key="6">
    <source>
        <dbReference type="Proteomes" id="UP001146067"/>
    </source>
</evidence>
<dbReference type="CDD" id="cd03820">
    <property type="entry name" value="GT4_AmsD-like"/>
    <property type="match status" value="1"/>
</dbReference>
<evidence type="ECO:0000259" key="3">
    <source>
        <dbReference type="Pfam" id="PF00534"/>
    </source>
</evidence>
<evidence type="ECO:0000259" key="4">
    <source>
        <dbReference type="Pfam" id="PF13439"/>
    </source>
</evidence>
<dbReference type="InterPro" id="IPR001296">
    <property type="entry name" value="Glyco_trans_1"/>
</dbReference>
<dbReference type="Pfam" id="PF13439">
    <property type="entry name" value="Glyco_transf_4"/>
    <property type="match status" value="1"/>
</dbReference>
<dbReference type="Gene3D" id="3.40.50.2000">
    <property type="entry name" value="Glycogen Phosphorylase B"/>
    <property type="match status" value="2"/>
</dbReference>
<evidence type="ECO:0000256" key="1">
    <source>
        <dbReference type="ARBA" id="ARBA00022676"/>
    </source>
</evidence>